<dbReference type="RefSeq" id="WP_136845272.1">
    <property type="nucleotide sequence ID" value="NZ_JACHYA010000001.1"/>
</dbReference>
<proteinExistence type="predicted"/>
<comment type="caution">
    <text evidence="3">The sequence shown here is derived from an EMBL/GenBank/DDBJ whole genome shotgun (WGS) entry which is preliminary data.</text>
</comment>
<evidence type="ECO:0000313" key="3">
    <source>
        <dbReference type="EMBL" id="TJW12363.1"/>
    </source>
</evidence>
<reference evidence="3 4" key="1">
    <citation type="submission" date="2019-04" db="EMBL/GenBank/DDBJ databases">
        <title>Microbes associate with the intestines of laboratory mice.</title>
        <authorList>
            <person name="Navarre W."/>
            <person name="Wong E."/>
            <person name="Huang K.C."/>
            <person name="Tropini C."/>
            <person name="Ng K."/>
            <person name="Yu B."/>
        </authorList>
    </citation>
    <scope>NUCLEOTIDE SEQUENCE [LARGE SCALE GENOMIC DNA]</scope>
    <source>
        <strain evidence="3 4">NM48_B13</strain>
    </source>
</reference>
<gene>
    <name evidence="3" type="ORF">E5982_01820</name>
    <name evidence="2" type="ORF">FHR31_000183</name>
</gene>
<dbReference type="OrthoDB" id="3197429at2"/>
<dbReference type="EMBL" id="SSTM01000001">
    <property type="protein sequence ID" value="TJW12363.1"/>
    <property type="molecule type" value="Genomic_DNA"/>
</dbReference>
<dbReference type="Proteomes" id="UP000530850">
    <property type="component" value="Unassembled WGS sequence"/>
</dbReference>
<evidence type="ECO:0000256" key="1">
    <source>
        <dbReference type="SAM" id="MobiDB-lite"/>
    </source>
</evidence>
<dbReference type="AlphaFoldDB" id="A0A4T9TK72"/>
<dbReference type="EMBL" id="JACHYA010000001">
    <property type="protein sequence ID" value="MBB3170403.1"/>
    <property type="molecule type" value="Genomic_DNA"/>
</dbReference>
<evidence type="ECO:0000313" key="5">
    <source>
        <dbReference type="Proteomes" id="UP000530850"/>
    </source>
</evidence>
<dbReference type="GeneID" id="93356066"/>
<protein>
    <submittedName>
        <fullName evidence="3">Uncharacterized protein</fullName>
    </submittedName>
</protein>
<evidence type="ECO:0000313" key="4">
    <source>
        <dbReference type="Proteomes" id="UP000309454"/>
    </source>
</evidence>
<feature type="region of interest" description="Disordered" evidence="1">
    <location>
        <begin position="269"/>
        <end position="316"/>
    </location>
</feature>
<evidence type="ECO:0000313" key="2">
    <source>
        <dbReference type="EMBL" id="MBB3170403.1"/>
    </source>
</evidence>
<dbReference type="Proteomes" id="UP000309454">
    <property type="component" value="Unassembled WGS sequence"/>
</dbReference>
<sequence>MAKAKKKSFHHKVVQRQKRILKSNWSAEVDRFSKELPALLMQDRQKIDGHPLAAGTPNTYRGDSFLRNAIDRDLQLQGLEVMFYPSIVQLWERMPRVLQLGPRAVQAFDEGENFLGTPLRQLDRLFPSCLLVDVRPLQWTLFDEELDHVFVFPVYDDKADCVLLYYVGAGPKGWALAIESKLILNGENFDTARAFSEAEHRRAWIMQLSGMGTCVDAPFYYDPFLDEQEFGAVVDNIVAMAVSDRATLLASEEDGVEVLTALLDYTPEEEVPGEAEPKGDEPPAPSPEAGASVEEVPADAELSPDASEPDAAEPAAGEEAALIAGLLTDGAPRSEDPRLEEAWLENLRLQEELEAARAGFDKAVSEANFKLASTLHRTRTLEMEAEALRKENGSLRTRASLVDNLRLPQTPAEALWLAADAFPDRLLFLPPAVKSAEEFSHGSTAEVWDVLRAMAAVLHPLIFGQEGGHVAKRFQDKAGFELTLRDMKANKRNQAFARLRTVEYNQKVHDMTAHVKGRSNKPGETLRVHFFADYDQGKLVIGHCGEHLPTSKTASL</sequence>
<name>A0A4T9TK72_9ACTN</name>
<keyword evidence="4" id="KW-1185">Reference proteome</keyword>
<organism evidence="3 4">
    <name type="scientific">Parvibacter caecicola</name>
    <dbReference type="NCBI Taxonomy" id="747645"/>
    <lineage>
        <taxon>Bacteria</taxon>
        <taxon>Bacillati</taxon>
        <taxon>Actinomycetota</taxon>
        <taxon>Coriobacteriia</taxon>
        <taxon>Coriobacteriales</taxon>
        <taxon>Coriobacteriaceae</taxon>
        <taxon>Parvibacter</taxon>
    </lineage>
</organism>
<accession>A0A4T9TK72</accession>
<reference evidence="2 5" key="2">
    <citation type="submission" date="2020-08" db="EMBL/GenBank/DDBJ databases">
        <title>Sequencing the genomes of 1000 actinobacteria strains.</title>
        <authorList>
            <person name="Klenk H.-P."/>
        </authorList>
    </citation>
    <scope>NUCLEOTIDE SEQUENCE [LARGE SCALE GENOMIC DNA]</scope>
    <source>
        <strain evidence="2 5">DSM 22242</strain>
    </source>
</reference>